<feature type="signal peptide" evidence="1">
    <location>
        <begin position="1"/>
        <end position="23"/>
    </location>
</feature>
<keyword evidence="1" id="KW-0732">Signal</keyword>
<gene>
    <name evidence="2" type="ORF">Q8A64_02490</name>
</gene>
<evidence type="ECO:0000313" key="3">
    <source>
        <dbReference type="Proteomes" id="UP001225596"/>
    </source>
</evidence>
<evidence type="ECO:0008006" key="4">
    <source>
        <dbReference type="Google" id="ProtNLM"/>
    </source>
</evidence>
<evidence type="ECO:0000256" key="1">
    <source>
        <dbReference type="SAM" id="SignalP"/>
    </source>
</evidence>
<name>A0ABU1BK71_9BURK</name>
<keyword evidence="3" id="KW-1185">Reference proteome</keyword>
<organism evidence="2 3">
    <name type="scientific">Keguizhuia sedimenti</name>
    <dbReference type="NCBI Taxonomy" id="3064264"/>
    <lineage>
        <taxon>Bacteria</taxon>
        <taxon>Pseudomonadati</taxon>
        <taxon>Pseudomonadota</taxon>
        <taxon>Betaproteobacteria</taxon>
        <taxon>Burkholderiales</taxon>
        <taxon>Oxalobacteraceae</taxon>
        <taxon>Keguizhuia</taxon>
    </lineage>
</organism>
<dbReference type="RefSeq" id="WP_338435130.1">
    <property type="nucleotide sequence ID" value="NZ_JAUYVH010000001.1"/>
</dbReference>
<dbReference type="Proteomes" id="UP001225596">
    <property type="component" value="Unassembled WGS sequence"/>
</dbReference>
<reference evidence="2 3" key="1">
    <citation type="submission" date="2023-08" db="EMBL/GenBank/DDBJ databases">
        <title>Oxalobacteraceae gen .nov., isolated from river sludge outside the plant.</title>
        <authorList>
            <person name="Zhao S.Y."/>
        </authorList>
    </citation>
    <scope>NUCLEOTIDE SEQUENCE [LARGE SCALE GENOMIC DNA]</scope>
    <source>
        <strain evidence="2 3">R-40</strain>
    </source>
</reference>
<sequence>MKKSIIATLIAVPALSFSAFSFASEPVSLTSTQMDSVTAGTNGGSKFSFIRAGQINISPVTVVQINALSAYSGNYSAVQSGNFIRVRQ</sequence>
<protein>
    <recommendedName>
        <fullName evidence="4">Antifreeze protein</fullName>
    </recommendedName>
</protein>
<comment type="caution">
    <text evidence="2">The sequence shown here is derived from an EMBL/GenBank/DDBJ whole genome shotgun (WGS) entry which is preliminary data.</text>
</comment>
<evidence type="ECO:0000313" key="2">
    <source>
        <dbReference type="EMBL" id="MDQ9169272.1"/>
    </source>
</evidence>
<feature type="chain" id="PRO_5045174032" description="Antifreeze protein" evidence="1">
    <location>
        <begin position="24"/>
        <end position="88"/>
    </location>
</feature>
<accession>A0ABU1BK71</accession>
<dbReference type="EMBL" id="JAUYVH010000001">
    <property type="protein sequence ID" value="MDQ9169272.1"/>
    <property type="molecule type" value="Genomic_DNA"/>
</dbReference>
<proteinExistence type="predicted"/>